<evidence type="ECO:0000313" key="1">
    <source>
        <dbReference type="EMBL" id="NIJ54584.1"/>
    </source>
</evidence>
<organism evidence="1 2">
    <name type="scientific">Dyadobacter arcticus</name>
    <dbReference type="NCBI Taxonomy" id="1078754"/>
    <lineage>
        <taxon>Bacteria</taxon>
        <taxon>Pseudomonadati</taxon>
        <taxon>Bacteroidota</taxon>
        <taxon>Cytophagia</taxon>
        <taxon>Cytophagales</taxon>
        <taxon>Spirosomataceae</taxon>
        <taxon>Dyadobacter</taxon>
    </lineage>
</organism>
<keyword evidence="2" id="KW-1185">Reference proteome</keyword>
<protein>
    <submittedName>
        <fullName evidence="1">Uncharacterized protein</fullName>
    </submittedName>
</protein>
<evidence type="ECO:0000313" key="2">
    <source>
        <dbReference type="Proteomes" id="UP001179181"/>
    </source>
</evidence>
<proteinExistence type="predicted"/>
<dbReference type="Proteomes" id="UP001179181">
    <property type="component" value="Unassembled WGS sequence"/>
</dbReference>
<sequence length="34" mass="4057">MDFYVSELPEKQLHQVKVGFLQHVVKPPVDEQKY</sequence>
<name>A0ABX0UR24_9BACT</name>
<dbReference type="EMBL" id="JAASQJ010000003">
    <property type="protein sequence ID" value="NIJ54584.1"/>
    <property type="molecule type" value="Genomic_DNA"/>
</dbReference>
<comment type="caution">
    <text evidence="1">The sequence shown here is derived from an EMBL/GenBank/DDBJ whole genome shotgun (WGS) entry which is preliminary data.</text>
</comment>
<gene>
    <name evidence="1" type="ORF">FHS68_003766</name>
</gene>
<reference evidence="1 2" key="1">
    <citation type="submission" date="2020-03" db="EMBL/GenBank/DDBJ databases">
        <title>Genomic Encyclopedia of Type Strains, Phase IV (KMG-IV): sequencing the most valuable type-strain genomes for metagenomic binning, comparative biology and taxonomic classification.</title>
        <authorList>
            <person name="Goeker M."/>
        </authorList>
    </citation>
    <scope>NUCLEOTIDE SEQUENCE [LARGE SCALE GENOMIC DNA]</scope>
    <source>
        <strain evidence="1 2">DSM 102865</strain>
    </source>
</reference>
<accession>A0ABX0UR24</accession>